<dbReference type="HOGENOM" id="CLU_906608_0_0_1"/>
<feature type="compositionally biased region" description="Basic and acidic residues" evidence="1">
    <location>
        <begin position="142"/>
        <end position="158"/>
    </location>
</feature>
<comment type="caution">
    <text evidence="2">The sequence shown here is derived from an EMBL/GenBank/DDBJ whole genome shotgun (WGS) entry which is preliminary data.</text>
</comment>
<dbReference type="AlphaFoldDB" id="W9C7B4"/>
<accession>W9C7B4</accession>
<dbReference type="OrthoDB" id="3557543at2759"/>
<sequence length="307" mass="34754">MSDASNKLWYRRQLQRLHEEAPEGEKTTPEEALRHLPIECIGEVLDVVSRKFVECGERYLIEGNKGKCDEFIRAHLDVCERYNNLNSQYYQDIARIAGMYWVRKAMANGEPKYTCVYVDVPQIPASPLSGTRTLCSIDSWMDDVKDGTPEPPSERARSEQPSTETSRLSALTCEDGLPEQPCTCKAKDNSQRSPPKNLSSKQTTVEKGSKRKKIVKKKTIPARAIKEGTKHRLRGTKEQRPSDVVISSDDSGVKETIPAKIEKNTNYWLRGTKRQRPSDIVLSSDDSGVNETVPVYLRRSKRIQIIG</sequence>
<evidence type="ECO:0000313" key="3">
    <source>
        <dbReference type="Proteomes" id="UP000019487"/>
    </source>
</evidence>
<gene>
    <name evidence="2" type="ORF">SBOR_7853</name>
</gene>
<dbReference type="EMBL" id="AYSA01000461">
    <property type="protein sequence ID" value="ESZ91746.1"/>
    <property type="molecule type" value="Genomic_DNA"/>
</dbReference>
<evidence type="ECO:0000313" key="2">
    <source>
        <dbReference type="EMBL" id="ESZ91746.1"/>
    </source>
</evidence>
<protein>
    <submittedName>
        <fullName evidence="2">Uncharacterized protein</fullName>
    </submittedName>
</protein>
<feature type="region of interest" description="Disordered" evidence="1">
    <location>
        <begin position="141"/>
        <end position="169"/>
    </location>
</feature>
<feature type="compositionally biased region" description="Basic residues" evidence="1">
    <location>
        <begin position="209"/>
        <end position="220"/>
    </location>
</feature>
<organism evidence="2 3">
    <name type="scientific">Sclerotinia borealis (strain F-4128)</name>
    <dbReference type="NCBI Taxonomy" id="1432307"/>
    <lineage>
        <taxon>Eukaryota</taxon>
        <taxon>Fungi</taxon>
        <taxon>Dikarya</taxon>
        <taxon>Ascomycota</taxon>
        <taxon>Pezizomycotina</taxon>
        <taxon>Leotiomycetes</taxon>
        <taxon>Helotiales</taxon>
        <taxon>Sclerotiniaceae</taxon>
        <taxon>Sclerotinia</taxon>
    </lineage>
</organism>
<keyword evidence="3" id="KW-1185">Reference proteome</keyword>
<reference evidence="2 3" key="1">
    <citation type="journal article" date="2014" name="Genome Announc.">
        <title>Draft genome sequence of Sclerotinia borealis, a psychrophilic plant pathogenic fungus.</title>
        <authorList>
            <person name="Mardanov A.V."/>
            <person name="Beletsky A.V."/>
            <person name="Kadnikov V.V."/>
            <person name="Ignatov A.N."/>
            <person name="Ravin N.V."/>
        </authorList>
    </citation>
    <scope>NUCLEOTIDE SEQUENCE [LARGE SCALE GENOMIC DNA]</scope>
    <source>
        <strain evidence="3">F-4157</strain>
    </source>
</reference>
<name>W9C7B4_SCLBF</name>
<proteinExistence type="predicted"/>
<feature type="compositionally biased region" description="Polar residues" evidence="1">
    <location>
        <begin position="191"/>
        <end position="206"/>
    </location>
</feature>
<feature type="compositionally biased region" description="Basic and acidic residues" evidence="1">
    <location>
        <begin position="224"/>
        <end position="241"/>
    </location>
</feature>
<feature type="region of interest" description="Disordered" evidence="1">
    <location>
        <begin position="184"/>
        <end position="250"/>
    </location>
</feature>
<evidence type="ECO:0000256" key="1">
    <source>
        <dbReference type="SAM" id="MobiDB-lite"/>
    </source>
</evidence>
<dbReference type="Proteomes" id="UP000019487">
    <property type="component" value="Unassembled WGS sequence"/>
</dbReference>
<feature type="compositionally biased region" description="Polar residues" evidence="1">
    <location>
        <begin position="159"/>
        <end position="169"/>
    </location>
</feature>